<gene>
    <name evidence="10" type="ORF">ENT37_13580</name>
</gene>
<keyword evidence="2" id="KW-0547">Nucleotide-binding</keyword>
<evidence type="ECO:0000256" key="3">
    <source>
        <dbReference type="ARBA" id="ARBA00022763"/>
    </source>
</evidence>
<dbReference type="GO" id="GO:0051782">
    <property type="term" value="P:negative regulation of cell division"/>
    <property type="evidence" value="ECO:0007669"/>
    <property type="project" value="TreeGrafter"/>
</dbReference>
<dbReference type="AlphaFoldDB" id="A0A7C4PI16"/>
<dbReference type="GO" id="GO:0005524">
    <property type="term" value="F:ATP binding"/>
    <property type="evidence" value="ECO:0007669"/>
    <property type="project" value="UniProtKB-KW"/>
</dbReference>
<dbReference type="GO" id="GO:0009898">
    <property type="term" value="C:cytoplasmic side of plasma membrane"/>
    <property type="evidence" value="ECO:0007669"/>
    <property type="project" value="TreeGrafter"/>
</dbReference>
<evidence type="ECO:0000256" key="4">
    <source>
        <dbReference type="ARBA" id="ARBA00022806"/>
    </source>
</evidence>
<keyword evidence="1" id="KW-0540">Nuclease</keyword>
<dbReference type="GO" id="GO:0004386">
    <property type="term" value="F:helicase activity"/>
    <property type="evidence" value="ECO:0007669"/>
    <property type="project" value="UniProtKB-KW"/>
</dbReference>
<evidence type="ECO:0000256" key="2">
    <source>
        <dbReference type="ARBA" id="ARBA00022741"/>
    </source>
</evidence>
<dbReference type="InterPro" id="IPR002586">
    <property type="entry name" value="CobQ/CobB/MinD/ParA_Nub-bd_dom"/>
</dbReference>
<dbReference type="Gene3D" id="3.40.50.300">
    <property type="entry name" value="P-loop containing nucleotide triphosphate hydrolases"/>
    <property type="match status" value="1"/>
</dbReference>
<dbReference type="SUPFAM" id="SSF52540">
    <property type="entry name" value="P-loop containing nucleoside triphosphate hydrolases"/>
    <property type="match status" value="1"/>
</dbReference>
<keyword evidence="5" id="KW-0378">Hydrolase</keyword>
<proteinExistence type="predicted"/>
<dbReference type="InterPro" id="IPR011604">
    <property type="entry name" value="PDDEXK-like_dom_sf"/>
</dbReference>
<feature type="domain" description="CobQ/CobB/MinD/ParA nucleotide binding" evidence="8">
    <location>
        <begin position="135"/>
        <end position="312"/>
    </location>
</feature>
<comment type="caution">
    <text evidence="10">The sequence shown here is derived from an EMBL/GenBank/DDBJ whole genome shotgun (WGS) entry which is preliminary data.</text>
</comment>
<evidence type="ECO:0000259" key="9">
    <source>
        <dbReference type="Pfam" id="PF12705"/>
    </source>
</evidence>
<evidence type="ECO:0000256" key="5">
    <source>
        <dbReference type="ARBA" id="ARBA00022839"/>
    </source>
</evidence>
<feature type="domain" description="PD-(D/E)XK endonuclease-like" evidence="9">
    <location>
        <begin position="8"/>
        <end position="103"/>
    </location>
</feature>
<dbReference type="GO" id="GO:0016887">
    <property type="term" value="F:ATP hydrolysis activity"/>
    <property type="evidence" value="ECO:0007669"/>
    <property type="project" value="TreeGrafter"/>
</dbReference>
<keyword evidence="3" id="KW-0227">DNA damage</keyword>
<dbReference type="GO" id="GO:0004527">
    <property type="term" value="F:exonuclease activity"/>
    <property type="evidence" value="ECO:0007669"/>
    <property type="project" value="UniProtKB-KW"/>
</dbReference>
<keyword evidence="4" id="KW-0347">Helicase</keyword>
<name>A0A7C4PI16_9CHLR</name>
<protein>
    <submittedName>
        <fullName evidence="10">Uncharacterized protein</fullName>
    </submittedName>
</protein>
<dbReference type="InterPro" id="IPR027417">
    <property type="entry name" value="P-loop_NTPase"/>
</dbReference>
<dbReference type="GO" id="GO:0006281">
    <property type="term" value="P:DNA repair"/>
    <property type="evidence" value="ECO:0007669"/>
    <property type="project" value="UniProtKB-KW"/>
</dbReference>
<dbReference type="PANTHER" id="PTHR43384:SF6">
    <property type="entry name" value="SEPTUM SITE-DETERMINING PROTEIN MIND HOMOLOG, CHLOROPLASTIC"/>
    <property type="match status" value="1"/>
</dbReference>
<evidence type="ECO:0000256" key="1">
    <source>
        <dbReference type="ARBA" id="ARBA00022722"/>
    </source>
</evidence>
<dbReference type="Pfam" id="PF12705">
    <property type="entry name" value="PDDEXK_1"/>
    <property type="match status" value="1"/>
</dbReference>
<accession>A0A7C4PI16</accession>
<dbReference type="InterPro" id="IPR038726">
    <property type="entry name" value="PDDEXK_AddAB-type"/>
</dbReference>
<evidence type="ECO:0000259" key="8">
    <source>
        <dbReference type="Pfam" id="PF01656"/>
    </source>
</evidence>
<dbReference type="EMBL" id="DSYK01000674">
    <property type="protein sequence ID" value="HGS22881.1"/>
    <property type="molecule type" value="Genomic_DNA"/>
</dbReference>
<keyword evidence="5" id="KW-0269">Exonuclease</keyword>
<evidence type="ECO:0000256" key="7">
    <source>
        <dbReference type="ARBA" id="ARBA00023204"/>
    </source>
</evidence>
<dbReference type="PANTHER" id="PTHR43384">
    <property type="entry name" value="SEPTUM SITE-DETERMINING PROTEIN MIND HOMOLOG, CHLOROPLASTIC-RELATED"/>
    <property type="match status" value="1"/>
</dbReference>
<dbReference type="Gene3D" id="3.90.320.10">
    <property type="match status" value="1"/>
</dbReference>
<evidence type="ECO:0000256" key="6">
    <source>
        <dbReference type="ARBA" id="ARBA00022840"/>
    </source>
</evidence>
<sequence>MFSPHSGLTGKPDYLYQINAHVIPIEVKTSRTPHEPYLAHIFQLAAYCLLVEDTFQKTPPYGYLHYRNLPHSTSTYSQTWQIPFTRQLKNQLLQLLEEMRRGDAGNLAADDQYRRTVLGSDMSARIQSGMAIRKIAITSPKGGTGKTTVAVNLAVALALSGITTYLVDADGNAGALSYHMRLERVNTTLIGLLRRELAQRKDNHAMSTIANGAAYLNAFTPLENLPTLKVLPGLVTDDLGDEVLQQEERVEQVINGLYEAGVAAGGVVIMDVGINPAHVVHRAALKAAEGIAIVIKPEIPDLAETRRWIARMINSLAAVVGKGGAHEFVGSRVKLCYNQVVGDGFKSAHKMLQQALAEDKIELALIPNGILPIVDPRLTAQAVNSDKREDILIWRYRKEKLEELGPFSESLLGFASHFVPAVREGASRVGLLPSVTKKRSWFGK</sequence>
<keyword evidence="7" id="KW-0234">DNA repair</keyword>
<keyword evidence="6" id="KW-0067">ATP-binding</keyword>
<evidence type="ECO:0000313" key="10">
    <source>
        <dbReference type="EMBL" id="HGS22881.1"/>
    </source>
</evidence>
<dbReference type="InterPro" id="IPR050625">
    <property type="entry name" value="ParA/MinD_ATPase"/>
</dbReference>
<organism evidence="10">
    <name type="scientific">Anaerolinea thermolimosa</name>
    <dbReference type="NCBI Taxonomy" id="229919"/>
    <lineage>
        <taxon>Bacteria</taxon>
        <taxon>Bacillati</taxon>
        <taxon>Chloroflexota</taxon>
        <taxon>Anaerolineae</taxon>
        <taxon>Anaerolineales</taxon>
        <taxon>Anaerolineaceae</taxon>
        <taxon>Anaerolinea</taxon>
    </lineage>
</organism>
<dbReference type="Pfam" id="PF01656">
    <property type="entry name" value="CbiA"/>
    <property type="match status" value="1"/>
</dbReference>
<dbReference type="GO" id="GO:0005829">
    <property type="term" value="C:cytosol"/>
    <property type="evidence" value="ECO:0007669"/>
    <property type="project" value="TreeGrafter"/>
</dbReference>
<reference evidence="10" key="1">
    <citation type="journal article" date="2020" name="mSystems">
        <title>Genome- and Community-Level Interaction Insights into Carbon Utilization and Element Cycling Functions of Hydrothermarchaeota in Hydrothermal Sediment.</title>
        <authorList>
            <person name="Zhou Z."/>
            <person name="Liu Y."/>
            <person name="Xu W."/>
            <person name="Pan J."/>
            <person name="Luo Z.H."/>
            <person name="Li M."/>
        </authorList>
    </citation>
    <scope>NUCLEOTIDE SEQUENCE [LARGE SCALE GENOMIC DNA]</scope>
    <source>
        <strain evidence="10">SpSt-573</strain>
    </source>
</reference>